<dbReference type="Proteomes" id="UP001279734">
    <property type="component" value="Unassembled WGS sequence"/>
</dbReference>
<dbReference type="Pfam" id="PF14009">
    <property type="entry name" value="PADRE"/>
    <property type="match status" value="1"/>
</dbReference>
<protein>
    <submittedName>
        <fullName evidence="1">Uncharacterized protein</fullName>
    </submittedName>
</protein>
<dbReference type="InterPro" id="IPR025322">
    <property type="entry name" value="PADRE_dom"/>
</dbReference>
<gene>
    <name evidence="1" type="ORF">Nepgr_011760</name>
</gene>
<dbReference type="PANTHER" id="PTHR33148">
    <property type="entry name" value="PLASTID MOVEMENT IMPAIRED PROTEIN-RELATED"/>
    <property type="match status" value="1"/>
</dbReference>
<name>A0AAD3SFV9_NEPGR</name>
<comment type="caution">
    <text evidence="1">The sequence shown here is derived from an EMBL/GenBank/DDBJ whole genome shotgun (WGS) entry which is preliminary data.</text>
</comment>
<accession>A0AAD3SFV9</accession>
<dbReference type="EMBL" id="BSYO01000009">
    <property type="protein sequence ID" value="GMH09919.1"/>
    <property type="molecule type" value="Genomic_DNA"/>
</dbReference>
<reference evidence="1" key="1">
    <citation type="submission" date="2023-05" db="EMBL/GenBank/DDBJ databases">
        <title>Nepenthes gracilis genome sequencing.</title>
        <authorList>
            <person name="Fukushima K."/>
        </authorList>
    </citation>
    <scope>NUCLEOTIDE SEQUENCE</scope>
    <source>
        <strain evidence="1">SING2019-196</strain>
    </source>
</reference>
<sequence>MGNCLKTQEKAVKIIKMDGKIIEYRSPTKVHQVLSEFTGHAVSSTLPALQYLHLNTELVSDCLYYLVPLQTPATQTENKKVKFSNSQTGGRGGCTGLRIKLVISKQELKEMIENGVVSVDGMVSQLQEEDNENGLGKFHDDCQRNKGWKPVLKSIPEVN</sequence>
<evidence type="ECO:0000313" key="1">
    <source>
        <dbReference type="EMBL" id="GMH09919.1"/>
    </source>
</evidence>
<dbReference type="PANTHER" id="PTHR33148:SF46">
    <property type="entry name" value="EMB|CAB85509.1"/>
    <property type="match status" value="1"/>
</dbReference>
<organism evidence="1 2">
    <name type="scientific">Nepenthes gracilis</name>
    <name type="common">Slender pitcher plant</name>
    <dbReference type="NCBI Taxonomy" id="150966"/>
    <lineage>
        <taxon>Eukaryota</taxon>
        <taxon>Viridiplantae</taxon>
        <taxon>Streptophyta</taxon>
        <taxon>Embryophyta</taxon>
        <taxon>Tracheophyta</taxon>
        <taxon>Spermatophyta</taxon>
        <taxon>Magnoliopsida</taxon>
        <taxon>eudicotyledons</taxon>
        <taxon>Gunneridae</taxon>
        <taxon>Pentapetalae</taxon>
        <taxon>Caryophyllales</taxon>
        <taxon>Nepenthaceae</taxon>
        <taxon>Nepenthes</taxon>
    </lineage>
</organism>
<proteinExistence type="predicted"/>
<dbReference type="AlphaFoldDB" id="A0AAD3SFV9"/>
<evidence type="ECO:0000313" key="2">
    <source>
        <dbReference type="Proteomes" id="UP001279734"/>
    </source>
</evidence>
<keyword evidence="2" id="KW-1185">Reference proteome</keyword>